<dbReference type="Proteomes" id="UP000186292">
    <property type="component" value="Unassembled WGS sequence"/>
</dbReference>
<dbReference type="EMBL" id="FTOF01000009">
    <property type="protein sequence ID" value="SIS50565.1"/>
    <property type="molecule type" value="Genomic_DNA"/>
</dbReference>
<dbReference type="OrthoDB" id="4417635at2"/>
<name>A0A1N7JMM6_9CORY</name>
<dbReference type="AlphaFoldDB" id="A0A1N7JMM6"/>
<dbReference type="RefSeq" id="WP_084560624.1">
    <property type="nucleotide sequence ID" value="NZ_CP046976.1"/>
</dbReference>
<reference evidence="2" key="1">
    <citation type="submission" date="2017-01" db="EMBL/GenBank/DDBJ databases">
        <authorList>
            <person name="Varghese N."/>
            <person name="Submissions S."/>
        </authorList>
    </citation>
    <scope>NUCLEOTIDE SEQUENCE [LARGE SCALE GENOMIC DNA]</scope>
    <source>
        <strain evidence="2">DSM 44531</strain>
    </source>
</reference>
<evidence type="ECO:0000313" key="2">
    <source>
        <dbReference type="Proteomes" id="UP000186292"/>
    </source>
</evidence>
<sequence>MTTTLAASPHVRVDACEMASSDAAMSAGSACAHESAGGEKAARVTHRCVLRISCMPSHLRLRVEGLMHEHLSESEVAPSLVSVWDVPWFTRWRREPSRAGTVSCREVIEAPEEELATLRAALTEVGETFGFGVSVD</sequence>
<accession>A0A1N7JMM6</accession>
<protein>
    <submittedName>
        <fullName evidence="1">Uncharacterized protein</fullName>
    </submittedName>
</protein>
<gene>
    <name evidence="1" type="ORF">SAMN05444817_10993</name>
</gene>
<keyword evidence="2" id="KW-1185">Reference proteome</keyword>
<organism evidence="1 2">
    <name type="scientific">Corynebacterium appendicis CIP 107643</name>
    <dbReference type="NCBI Taxonomy" id="1161099"/>
    <lineage>
        <taxon>Bacteria</taxon>
        <taxon>Bacillati</taxon>
        <taxon>Actinomycetota</taxon>
        <taxon>Actinomycetes</taxon>
        <taxon>Mycobacteriales</taxon>
        <taxon>Corynebacteriaceae</taxon>
        <taxon>Corynebacterium</taxon>
    </lineage>
</organism>
<proteinExistence type="predicted"/>
<evidence type="ECO:0000313" key="1">
    <source>
        <dbReference type="EMBL" id="SIS50565.1"/>
    </source>
</evidence>
<dbReference type="STRING" id="1161099.SAMN05444817_10993"/>